<dbReference type="Gene3D" id="2.60.120.1000">
    <property type="match status" value="1"/>
</dbReference>
<sequence length="309" mass="34132">GLAGGQGMAGPNGDQGRKGVSGGQGPPGPPGPPGPQAVGAAALGVGASTSSEKGPRPPDYYRGRVNNILESLRTNILDPEKYESESKPFKTISTIMGDIDLIRKPDGSKKHPALTCKDLFKNYPTLKSGNYWIDPNGGIRNDAVLAFCHLESQSSCVFPKNLKIEKKSWYEGKNRYIWFAEELKDDDKVKYIVDGSQIRFLQMFSAKGWQNITYHCRNSVAWNDENNSKTNSIKLRGDNGMEYHALSAKKFRPTVIKDECNKKDGKWHETTVHVFTQNTARLPIRDVAVYDVGRKGQQFGVEFGAVCFA</sequence>
<evidence type="ECO:0000256" key="4">
    <source>
        <dbReference type="SAM" id="MobiDB-lite"/>
    </source>
</evidence>
<feature type="non-terminal residue" evidence="5">
    <location>
        <position position="1"/>
    </location>
</feature>
<dbReference type="FunFam" id="2.60.120.1000:FF:000007">
    <property type="entry name" value="Collagen type V alpha 3 chain"/>
    <property type="match status" value="1"/>
</dbReference>
<keyword evidence="6" id="KW-1185">Reference proteome</keyword>
<protein>
    <submittedName>
        <fullName evidence="5">Collagen alpha-1(I) chain-like</fullName>
    </submittedName>
</protein>
<dbReference type="GO" id="GO:0005576">
    <property type="term" value="C:extracellular region"/>
    <property type="evidence" value="ECO:0007669"/>
    <property type="project" value="UniProtKB-SubCell"/>
</dbReference>
<feature type="region of interest" description="Disordered" evidence="4">
    <location>
        <begin position="1"/>
        <end position="62"/>
    </location>
</feature>
<evidence type="ECO:0000256" key="3">
    <source>
        <dbReference type="ARBA" id="ARBA00023119"/>
    </source>
</evidence>
<dbReference type="Pfam" id="PF01410">
    <property type="entry name" value="COLFI"/>
    <property type="match status" value="1"/>
</dbReference>
<organism evidence="5 6">
    <name type="scientific">Paramuricea clavata</name>
    <name type="common">Red gorgonian</name>
    <name type="synonym">Violescent sea-whip</name>
    <dbReference type="NCBI Taxonomy" id="317549"/>
    <lineage>
        <taxon>Eukaryota</taxon>
        <taxon>Metazoa</taxon>
        <taxon>Cnidaria</taxon>
        <taxon>Anthozoa</taxon>
        <taxon>Octocorallia</taxon>
        <taxon>Malacalcyonacea</taxon>
        <taxon>Plexauridae</taxon>
        <taxon>Paramuricea</taxon>
    </lineage>
</organism>
<feature type="compositionally biased region" description="Basic and acidic residues" evidence="4">
    <location>
        <begin position="53"/>
        <end position="62"/>
    </location>
</feature>
<gene>
    <name evidence="5" type="ORF">PACLA_8A057282</name>
</gene>
<dbReference type="SMART" id="SM00038">
    <property type="entry name" value="COLFI"/>
    <property type="match status" value="1"/>
</dbReference>
<dbReference type="OrthoDB" id="8939548at2759"/>
<dbReference type="GO" id="GO:0005201">
    <property type="term" value="F:extracellular matrix structural constituent"/>
    <property type="evidence" value="ECO:0007669"/>
    <property type="project" value="InterPro"/>
</dbReference>
<proteinExistence type="predicted"/>
<keyword evidence="2" id="KW-0964">Secreted</keyword>
<dbReference type="PROSITE" id="PS51461">
    <property type="entry name" value="NC1_FIB"/>
    <property type="match status" value="1"/>
</dbReference>
<evidence type="ECO:0000313" key="6">
    <source>
        <dbReference type="Proteomes" id="UP001152795"/>
    </source>
</evidence>
<dbReference type="Proteomes" id="UP001152795">
    <property type="component" value="Unassembled WGS sequence"/>
</dbReference>
<accession>A0A7D9E2N0</accession>
<reference evidence="5" key="1">
    <citation type="submission" date="2020-04" db="EMBL/GenBank/DDBJ databases">
        <authorList>
            <person name="Alioto T."/>
            <person name="Alioto T."/>
            <person name="Gomez Garrido J."/>
        </authorList>
    </citation>
    <scope>NUCLEOTIDE SEQUENCE</scope>
    <source>
        <strain evidence="5">A484AB</strain>
    </source>
</reference>
<dbReference type="AlphaFoldDB" id="A0A7D9E2N0"/>
<feature type="compositionally biased region" description="Pro residues" evidence="4">
    <location>
        <begin position="26"/>
        <end position="35"/>
    </location>
</feature>
<feature type="compositionally biased region" description="Low complexity" evidence="4">
    <location>
        <begin position="36"/>
        <end position="47"/>
    </location>
</feature>
<feature type="compositionally biased region" description="Gly residues" evidence="4">
    <location>
        <begin position="1"/>
        <end position="10"/>
    </location>
</feature>
<dbReference type="InterPro" id="IPR000885">
    <property type="entry name" value="Fib_collagen_C"/>
</dbReference>
<dbReference type="GO" id="GO:0005581">
    <property type="term" value="C:collagen trimer"/>
    <property type="evidence" value="ECO:0007669"/>
    <property type="project" value="UniProtKB-KW"/>
</dbReference>
<comment type="caution">
    <text evidence="5">The sequence shown here is derived from an EMBL/GenBank/DDBJ whole genome shotgun (WGS) entry which is preliminary data.</text>
</comment>
<keyword evidence="3 5" id="KW-0176">Collagen</keyword>
<name>A0A7D9E2N0_PARCT</name>
<evidence type="ECO:0000313" key="5">
    <source>
        <dbReference type="EMBL" id="CAB4000172.1"/>
    </source>
</evidence>
<comment type="subcellular location">
    <subcellularLocation>
        <location evidence="1">Secreted</location>
    </subcellularLocation>
</comment>
<evidence type="ECO:0000256" key="2">
    <source>
        <dbReference type="ARBA" id="ARBA00022525"/>
    </source>
</evidence>
<evidence type="ECO:0000256" key="1">
    <source>
        <dbReference type="ARBA" id="ARBA00004613"/>
    </source>
</evidence>
<dbReference type="EMBL" id="CACRXK020003770">
    <property type="protein sequence ID" value="CAB4000172.1"/>
    <property type="molecule type" value="Genomic_DNA"/>
</dbReference>